<dbReference type="SUPFAM" id="SSF46966">
    <property type="entry name" value="Spectrin repeat"/>
    <property type="match status" value="1"/>
</dbReference>
<reference evidence="6 7" key="1">
    <citation type="submission" date="2019-04" db="EMBL/GenBank/DDBJ databases">
        <authorList>
            <person name="Alioto T."/>
            <person name="Alioto T."/>
        </authorList>
    </citation>
    <scope>NUCLEOTIDE SEQUENCE [LARGE SCALE GENOMIC DNA]</scope>
</reference>
<evidence type="ECO:0000313" key="7">
    <source>
        <dbReference type="Proteomes" id="UP000335636"/>
    </source>
</evidence>
<dbReference type="Proteomes" id="UP000335636">
    <property type="component" value="Unassembled WGS sequence"/>
</dbReference>
<evidence type="ECO:0000256" key="1">
    <source>
        <dbReference type="ARBA" id="ARBA00022737"/>
    </source>
</evidence>
<keyword evidence="2" id="KW-0106">Calcium</keyword>
<proteinExistence type="predicted"/>
<dbReference type="GO" id="GO:0005509">
    <property type="term" value="F:calcium ion binding"/>
    <property type="evidence" value="ECO:0007669"/>
    <property type="project" value="InterPro"/>
</dbReference>
<dbReference type="EMBL" id="CABDUW010001502">
    <property type="protein sequence ID" value="VTJ82136.1"/>
    <property type="molecule type" value="Genomic_DNA"/>
</dbReference>
<dbReference type="InterPro" id="IPR014837">
    <property type="entry name" value="EF-hand_Ca_insen"/>
</dbReference>
<dbReference type="Pfam" id="PF08726">
    <property type="entry name" value="EFhand_Ca_insen"/>
    <property type="match status" value="1"/>
</dbReference>
<keyword evidence="1" id="KW-0677">Repeat</keyword>
<dbReference type="PROSITE" id="PS50222">
    <property type="entry name" value="EF_HAND_2"/>
    <property type="match status" value="2"/>
</dbReference>
<dbReference type="Gene3D" id="1.10.238.10">
    <property type="entry name" value="EF-hand"/>
    <property type="match status" value="2"/>
</dbReference>
<reference evidence="5" key="2">
    <citation type="submission" date="2020-08" db="EMBL/GenBank/DDBJ databases">
        <authorList>
            <person name="Shumante A."/>
            <person name="Zimin A.V."/>
            <person name="Puiu D."/>
            <person name="Salzberg S.L."/>
        </authorList>
    </citation>
    <scope>NUCLEOTIDE SEQUENCE</scope>
    <source>
        <strain evidence="5">WC2-LM</strain>
        <tissue evidence="5">Liver</tissue>
    </source>
</reference>
<evidence type="ECO:0000313" key="6">
    <source>
        <dbReference type="EMBL" id="VTJ82136.1"/>
    </source>
</evidence>
<dbReference type="GO" id="GO:0003779">
    <property type="term" value="F:actin binding"/>
    <property type="evidence" value="ECO:0007669"/>
    <property type="project" value="UniProtKB-KW"/>
</dbReference>
<dbReference type="InterPro" id="IPR011992">
    <property type="entry name" value="EF-hand-dom_pair"/>
</dbReference>
<dbReference type="Proteomes" id="UP000662637">
    <property type="component" value="Unassembled WGS sequence"/>
</dbReference>
<keyword evidence="3" id="KW-0009">Actin-binding</keyword>
<dbReference type="Gene3D" id="1.20.58.60">
    <property type="match status" value="1"/>
</dbReference>
<dbReference type="FunFam" id="1.10.238.10:FF:000020">
    <property type="entry name" value="spectrin alpha chain, non-erythrocytic 1"/>
    <property type="match status" value="1"/>
</dbReference>
<evidence type="ECO:0000313" key="5">
    <source>
        <dbReference type="EMBL" id="KAF7470863.1"/>
    </source>
</evidence>
<evidence type="ECO:0000256" key="2">
    <source>
        <dbReference type="ARBA" id="ARBA00022837"/>
    </source>
</evidence>
<evidence type="ECO:0000259" key="4">
    <source>
        <dbReference type="PROSITE" id="PS50222"/>
    </source>
</evidence>
<dbReference type="PANTHER" id="PTHR11915">
    <property type="entry name" value="SPECTRIN/FILAMIN RELATED CYTOSKELETAL PROTEIN"/>
    <property type="match status" value="1"/>
</dbReference>
<accession>A0A5E4CJW8</accession>
<evidence type="ECO:0000256" key="3">
    <source>
        <dbReference type="ARBA" id="ARBA00023203"/>
    </source>
</evidence>
<sequence length="211" mass="24480">MKRQLTKIEDLGDNMEEALILDIKYSTIGLAQQWDQLHELGMRMQHNLEQQIQAKDTIGVSEETLKEFSTTYKHFDENLTGRLTHKEFRSCLRGLNYYLPMVEEDEPEPKFEKFLDAVDPGRKGYVSLEDYTSFLIDKESENIKTSDEIENAFQSLAEGKAYITKEDLKQALTPEQVSFCTIHMQQYMDPRGRSQPAGYDYVGFTNSYFGN</sequence>
<gene>
    <name evidence="5" type="ORF">GHT09_017834</name>
    <name evidence="6" type="ORF">MONAX_5E011768</name>
</gene>
<feature type="domain" description="EF-hand" evidence="4">
    <location>
        <begin position="63"/>
        <end position="98"/>
    </location>
</feature>
<dbReference type="EMBL" id="WJEC01006922">
    <property type="protein sequence ID" value="KAF7470863.1"/>
    <property type="molecule type" value="Genomic_DNA"/>
</dbReference>
<organism evidence="6 7">
    <name type="scientific">Marmota monax</name>
    <name type="common">Woodchuck</name>
    <dbReference type="NCBI Taxonomy" id="9995"/>
    <lineage>
        <taxon>Eukaryota</taxon>
        <taxon>Metazoa</taxon>
        <taxon>Chordata</taxon>
        <taxon>Craniata</taxon>
        <taxon>Vertebrata</taxon>
        <taxon>Euteleostomi</taxon>
        <taxon>Mammalia</taxon>
        <taxon>Eutheria</taxon>
        <taxon>Euarchontoglires</taxon>
        <taxon>Glires</taxon>
        <taxon>Rodentia</taxon>
        <taxon>Sciuromorpha</taxon>
        <taxon>Sciuridae</taxon>
        <taxon>Xerinae</taxon>
        <taxon>Marmotini</taxon>
        <taxon>Marmota</taxon>
    </lineage>
</organism>
<name>A0A5E4CJW8_MARMO</name>
<dbReference type="SUPFAM" id="SSF47473">
    <property type="entry name" value="EF-hand"/>
    <property type="match status" value="1"/>
</dbReference>
<dbReference type="AlphaFoldDB" id="A0A5E4CJW8"/>
<keyword evidence="7" id="KW-1185">Reference proteome</keyword>
<dbReference type="SMART" id="SM01184">
    <property type="entry name" value="efhand_Ca_insen"/>
    <property type="match status" value="1"/>
</dbReference>
<protein>
    <recommendedName>
        <fullName evidence="4">EF-hand domain-containing protein</fullName>
    </recommendedName>
</protein>
<dbReference type="InterPro" id="IPR002048">
    <property type="entry name" value="EF_hand_dom"/>
</dbReference>
<feature type="domain" description="EF-hand" evidence="4">
    <location>
        <begin position="106"/>
        <end position="141"/>
    </location>
</feature>